<feature type="region of interest" description="Disordered" evidence="1">
    <location>
        <begin position="1"/>
        <end position="84"/>
    </location>
</feature>
<dbReference type="STRING" id="133412.A0A1R1XLC0"/>
<dbReference type="EMBL" id="LSSN01002685">
    <property type="protein sequence ID" value="OMJ15426.1"/>
    <property type="molecule type" value="Genomic_DNA"/>
</dbReference>
<evidence type="ECO:0000313" key="2">
    <source>
        <dbReference type="EMBL" id="OMJ15426.1"/>
    </source>
</evidence>
<dbReference type="PANTHER" id="PTHR35617">
    <property type="entry name" value="PHAGE_INTEGRASE DOMAIN-CONTAINING PROTEIN"/>
    <property type="match status" value="1"/>
</dbReference>
<proteinExistence type="predicted"/>
<reference evidence="2 3" key="1">
    <citation type="submission" date="2017-01" db="EMBL/GenBank/DDBJ databases">
        <authorList>
            <person name="Mah S.A."/>
            <person name="Swanson W.J."/>
            <person name="Moy G.W."/>
            <person name="Vacquier V.D."/>
        </authorList>
    </citation>
    <scope>NUCLEOTIDE SEQUENCE [LARGE SCALE GENOMIC DNA]</scope>
    <source>
        <strain evidence="2 3">GSMNP</strain>
    </source>
</reference>
<accession>A0A1R1XLC0</accession>
<feature type="non-terminal residue" evidence="2">
    <location>
        <position position="1"/>
    </location>
</feature>
<comment type="caution">
    <text evidence="2">The sequence shown here is derived from an EMBL/GenBank/DDBJ whole genome shotgun (WGS) entry which is preliminary data.</text>
</comment>
<gene>
    <name evidence="2" type="ORF">AYI70_g7275</name>
</gene>
<dbReference type="Proteomes" id="UP000187283">
    <property type="component" value="Unassembled WGS sequence"/>
</dbReference>
<protein>
    <submittedName>
        <fullName evidence="2">Uncharacterized protein</fullName>
    </submittedName>
</protein>
<name>A0A1R1XLC0_9FUNG</name>
<keyword evidence="3" id="KW-1185">Reference proteome</keyword>
<evidence type="ECO:0000313" key="3">
    <source>
        <dbReference type="Proteomes" id="UP000187283"/>
    </source>
</evidence>
<sequence length="351" mass="39874">QVKSGYRFPGSRLEAMGQRLLLPPLESDPPSTPTSTTGETNNDVSNSSLGVSHLVPNINQDDDNETMEDRSGGDYSGPKKRKISPLMQQEVVPLSMEDYQQFLQDQQFLPETIRLLNSNKRLIRRKTRNKSIQDKFLNWVAETRHTTEYNEYDLVNYLAVSFIEGRIGFNSLKTYKSSIIQMFIEDGKKINNNTLNLFIRNLEENAIITSRDINIDITPILNKFKSDGPSNELDIIDLTNKTLWLIAVCGFLRASDIHLIDDNRTIILENEVSFIIVGPKEKRKNRPIERLSVKDMKQIPKARAIGASLASQAGVPSDAIISQANWANYDTFDNYYRLTRDSTVNITNSIL</sequence>
<dbReference type="OrthoDB" id="2400069at2759"/>
<organism evidence="2 3">
    <name type="scientific">Smittium culicis</name>
    <dbReference type="NCBI Taxonomy" id="133412"/>
    <lineage>
        <taxon>Eukaryota</taxon>
        <taxon>Fungi</taxon>
        <taxon>Fungi incertae sedis</taxon>
        <taxon>Zoopagomycota</taxon>
        <taxon>Kickxellomycotina</taxon>
        <taxon>Harpellomycetes</taxon>
        <taxon>Harpellales</taxon>
        <taxon>Legeriomycetaceae</taxon>
        <taxon>Smittium</taxon>
    </lineage>
</organism>
<evidence type="ECO:0000256" key="1">
    <source>
        <dbReference type="SAM" id="MobiDB-lite"/>
    </source>
</evidence>
<feature type="compositionally biased region" description="Polar residues" evidence="1">
    <location>
        <begin position="38"/>
        <end position="50"/>
    </location>
</feature>
<dbReference type="AlphaFoldDB" id="A0A1R1XLC0"/>
<dbReference type="PANTHER" id="PTHR35617:SF3">
    <property type="entry name" value="CORE-BINDING (CB) DOMAIN-CONTAINING PROTEIN"/>
    <property type="match status" value="1"/>
</dbReference>